<comment type="caution">
    <text evidence="2">The sequence shown here is derived from an EMBL/GenBank/DDBJ whole genome shotgun (WGS) entry which is preliminary data.</text>
</comment>
<dbReference type="PANTHER" id="PTHR45901:SF7">
    <property type="entry name" value="OXYGEN-REGULATED PROTEIN 1"/>
    <property type="match status" value="1"/>
</dbReference>
<dbReference type="SUPFAM" id="SSF50353">
    <property type="entry name" value="Cytokine"/>
    <property type="match status" value="1"/>
</dbReference>
<dbReference type="PANTHER" id="PTHR45901">
    <property type="entry name" value="PROTEIN CBG12474"/>
    <property type="match status" value="1"/>
</dbReference>
<dbReference type="InterPro" id="IPR008996">
    <property type="entry name" value="IL1/FGF"/>
</dbReference>
<name>A0AA40LGQ1_CNENI</name>
<dbReference type="EMBL" id="JAULJE010000019">
    <property type="protein sequence ID" value="KAK1332025.1"/>
    <property type="molecule type" value="Genomic_DNA"/>
</dbReference>
<feature type="compositionally biased region" description="Low complexity" evidence="1">
    <location>
        <begin position="32"/>
        <end position="50"/>
    </location>
</feature>
<protein>
    <submittedName>
        <fullName evidence="2">Uncharacterized protein</fullName>
    </submittedName>
</protein>
<evidence type="ECO:0000256" key="1">
    <source>
        <dbReference type="SAM" id="MobiDB-lite"/>
    </source>
</evidence>
<gene>
    <name evidence="2" type="ORF">QTO34_007704</name>
</gene>
<dbReference type="InterPro" id="IPR052970">
    <property type="entry name" value="Inner_ear_hair_cell_LOXHD"/>
</dbReference>
<reference evidence="2" key="1">
    <citation type="submission" date="2023-06" db="EMBL/GenBank/DDBJ databases">
        <title>Reference genome for the Northern bat (Eptesicus nilssonii), a most northern bat species.</title>
        <authorList>
            <person name="Laine V.N."/>
            <person name="Pulliainen A.T."/>
            <person name="Lilley T.M."/>
        </authorList>
    </citation>
    <scope>NUCLEOTIDE SEQUENCE</scope>
    <source>
        <strain evidence="2">BLF_Eptnil</strain>
        <tissue evidence="2">Kidney</tissue>
    </source>
</reference>
<keyword evidence="3" id="KW-1185">Reference proteome</keyword>
<accession>A0AA40LGQ1</accession>
<dbReference type="Proteomes" id="UP001177744">
    <property type="component" value="Unassembled WGS sequence"/>
</dbReference>
<dbReference type="Gene3D" id="2.80.10.50">
    <property type="match status" value="1"/>
</dbReference>
<sequence length="278" mass="30513">MARSDWGQHHQPVRAVAAAPINPQEQEEVEKSSGVIGTGSSASGASAGSGCEQHLQRWQQIQAGPALAAGAIAEWLDQGEDDGKIVRELYARDNNIISARQKLERNRKETWAAERWKFMKGNTLQFYNKLTGGFVRLHPDGIVDAVGEKTDKYGLFDIIFNKGNICIFQSHEIRHLSLALNNGFVTGMASGGASTELRVRSQPNRCALLESAQVPGHTVIFDSHGQIADESSTGYAGLSKEFVVFVKLFRFPILAITRKLKLLFAWTWAVCCGDFAPP</sequence>
<evidence type="ECO:0000313" key="3">
    <source>
        <dbReference type="Proteomes" id="UP001177744"/>
    </source>
</evidence>
<proteinExistence type="predicted"/>
<evidence type="ECO:0000313" key="2">
    <source>
        <dbReference type="EMBL" id="KAK1332025.1"/>
    </source>
</evidence>
<organism evidence="2 3">
    <name type="scientific">Cnephaeus nilssonii</name>
    <name type="common">Northern bat</name>
    <name type="synonym">Eptesicus nilssonii</name>
    <dbReference type="NCBI Taxonomy" id="3371016"/>
    <lineage>
        <taxon>Eukaryota</taxon>
        <taxon>Metazoa</taxon>
        <taxon>Chordata</taxon>
        <taxon>Craniata</taxon>
        <taxon>Vertebrata</taxon>
        <taxon>Euteleostomi</taxon>
        <taxon>Mammalia</taxon>
        <taxon>Eutheria</taxon>
        <taxon>Laurasiatheria</taxon>
        <taxon>Chiroptera</taxon>
        <taxon>Yangochiroptera</taxon>
        <taxon>Vespertilionidae</taxon>
        <taxon>Cnephaeus</taxon>
    </lineage>
</organism>
<dbReference type="CDD" id="cd23312">
    <property type="entry name" value="beta-trefoil_FGF_RP1"/>
    <property type="match status" value="1"/>
</dbReference>
<dbReference type="AlphaFoldDB" id="A0AA40LGQ1"/>
<feature type="region of interest" description="Disordered" evidence="1">
    <location>
        <begin position="1"/>
        <end position="51"/>
    </location>
</feature>